<dbReference type="RefSeq" id="WP_172125590.1">
    <property type="nucleotide sequence ID" value="NZ_CP042652.1"/>
</dbReference>
<sequence length="398" mass="45040">MRQIITLLILVFVFFGCVQKQTVPLKLPQTKEKVNEIKIKKEKPSTEVITPVIEGLKPIDIKVSDGSLDNSVQAIEEDNIQDNVIISEIQVDLAKVKIKVAFIYPSSLVEKYAKTSLSTISGYLSYQKADYDLTIIDSTNESYENINSAFEKAKQNGVTKVIGLFTPSAISSLDKIVTDDVKVYLPLIEKKDSLTSNENLIFGSISYEQQVKKLISYSSTNNAMFYQDTYIGNKLKRAYDASVYDTRVRKEISKTETNFKYIVNDYKLNNSTLFLNTDLVKTSLILSQLRAYDISPSAILSTQVTYDPMLMLLTQNQDREKLVVANSIDSVNSELRDEINTFGGNIVYEWVDYSTLVGINYLYYGNNSNLVQTKIIDNEAVYNPKLYRSTDVGFLEIK</sequence>
<protein>
    <recommendedName>
        <fullName evidence="3">Penicillin-binding protein activator</fullName>
    </recommendedName>
</protein>
<gene>
    <name evidence="1" type="ORF">AACT_1020</name>
</gene>
<dbReference type="InterPro" id="IPR028082">
    <property type="entry name" value="Peripla_BP_I"/>
</dbReference>
<evidence type="ECO:0000313" key="2">
    <source>
        <dbReference type="Proteomes" id="UP000503483"/>
    </source>
</evidence>
<dbReference type="SUPFAM" id="SSF53822">
    <property type="entry name" value="Periplasmic binding protein-like I"/>
    <property type="match status" value="1"/>
</dbReference>
<organism evidence="1 2">
    <name type="scientific">Arcobacter acticola</name>
    <dbReference type="NCBI Taxonomy" id="1849015"/>
    <lineage>
        <taxon>Bacteria</taxon>
        <taxon>Pseudomonadati</taxon>
        <taxon>Campylobacterota</taxon>
        <taxon>Epsilonproteobacteria</taxon>
        <taxon>Campylobacterales</taxon>
        <taxon>Arcobacteraceae</taxon>
        <taxon>Arcobacter</taxon>
    </lineage>
</organism>
<evidence type="ECO:0000313" key="1">
    <source>
        <dbReference type="EMBL" id="QKE28212.1"/>
    </source>
</evidence>
<accession>A0A6M8EE09</accession>
<keyword evidence="2" id="KW-1185">Reference proteome</keyword>
<reference evidence="1 2" key="1">
    <citation type="submission" date="2019-08" db="EMBL/GenBank/DDBJ databases">
        <title>Complete genome sequence of Arcobacter acticola.</title>
        <authorList>
            <person name="Miller W."/>
        </authorList>
    </citation>
    <scope>NUCLEOTIDE SEQUENCE [LARGE SCALE GENOMIC DNA]</scope>
    <source>
        <strain evidence="1 2">KCTC 52212</strain>
    </source>
</reference>
<proteinExistence type="predicted"/>
<dbReference type="Proteomes" id="UP000503483">
    <property type="component" value="Chromosome"/>
</dbReference>
<name>A0A6M8EE09_9BACT</name>
<dbReference type="KEGG" id="paco:AACT_1020"/>
<dbReference type="AlphaFoldDB" id="A0A6M8EE09"/>
<dbReference type="PROSITE" id="PS51257">
    <property type="entry name" value="PROKAR_LIPOPROTEIN"/>
    <property type="match status" value="1"/>
</dbReference>
<dbReference type="EMBL" id="CP042652">
    <property type="protein sequence ID" value="QKE28212.1"/>
    <property type="molecule type" value="Genomic_DNA"/>
</dbReference>
<evidence type="ECO:0008006" key="3">
    <source>
        <dbReference type="Google" id="ProtNLM"/>
    </source>
</evidence>